<gene>
    <name evidence="1" type="ORF">SHI21_10715</name>
</gene>
<sequence>MIKKCLIGLGFLLVFLTNILAAELKPYKVYLKPGTVLTRLSDQKDLRITRGIYVFVLETNPLKRDHFIVYDKAGKPAFETTALGIVEIEKDIAILPDVDAEIIYPEPSVFRSNNKHAFFDTQFNLHFDNIDASPFNTLYGTEFSSTLASRVELRTLYNSSLPVNFGLSLNYETASWSNEDSDMELSAISFGPHLQHYVYEKEDVAVSILFGAEYSPNYKTTTAEFTDKYHATMLDLGAEVLWGTRFGKWSAGAHIRRHNLNLTSSSRTDINPVPEDITINSIGAMLGYKYEWDL</sequence>
<evidence type="ECO:0000313" key="1">
    <source>
        <dbReference type="EMBL" id="MEA9356681.1"/>
    </source>
</evidence>
<keyword evidence="2" id="KW-1185">Reference proteome</keyword>
<comment type="caution">
    <text evidence="1">The sequence shown here is derived from an EMBL/GenBank/DDBJ whole genome shotgun (WGS) entry which is preliminary data.</text>
</comment>
<dbReference type="Proteomes" id="UP001302274">
    <property type="component" value="Unassembled WGS sequence"/>
</dbReference>
<evidence type="ECO:0008006" key="3">
    <source>
        <dbReference type="Google" id="ProtNLM"/>
    </source>
</evidence>
<proteinExistence type="predicted"/>
<dbReference type="RefSeq" id="WP_323576521.1">
    <property type="nucleotide sequence ID" value="NZ_JAYGJQ010000002.1"/>
</dbReference>
<organism evidence="1 2">
    <name type="scientific">Bacteriovorax antarcticus</name>
    <dbReference type="NCBI Taxonomy" id="3088717"/>
    <lineage>
        <taxon>Bacteria</taxon>
        <taxon>Pseudomonadati</taxon>
        <taxon>Bdellovibrionota</taxon>
        <taxon>Bacteriovoracia</taxon>
        <taxon>Bacteriovoracales</taxon>
        <taxon>Bacteriovoracaceae</taxon>
        <taxon>Bacteriovorax</taxon>
    </lineage>
</organism>
<name>A0ABU5VUE2_9BACT</name>
<protein>
    <recommendedName>
        <fullName evidence="3">Outer membrane protein beta-barrel domain-containing protein</fullName>
    </recommendedName>
</protein>
<reference evidence="1 2" key="1">
    <citation type="submission" date="2023-11" db="EMBL/GenBank/DDBJ databases">
        <title>A Novel Polar Bacteriovorax (B. antarcticus) Isolated from the Biocrust in Antarctica.</title>
        <authorList>
            <person name="Mun W."/>
            <person name="Choi S.Y."/>
            <person name="Mitchell R.J."/>
        </authorList>
    </citation>
    <scope>NUCLEOTIDE SEQUENCE [LARGE SCALE GENOMIC DNA]</scope>
    <source>
        <strain evidence="1 2">PP10</strain>
    </source>
</reference>
<evidence type="ECO:0000313" key="2">
    <source>
        <dbReference type="Proteomes" id="UP001302274"/>
    </source>
</evidence>
<accession>A0ABU5VUE2</accession>
<dbReference type="EMBL" id="JAYGJQ010000002">
    <property type="protein sequence ID" value="MEA9356681.1"/>
    <property type="molecule type" value="Genomic_DNA"/>
</dbReference>